<name>A0A128EZH8_9GAMM</name>
<dbReference type="PROSITE" id="PS00330">
    <property type="entry name" value="HEMOLYSIN_CALCIUM"/>
    <property type="match status" value="3"/>
</dbReference>
<reference evidence="4" key="1">
    <citation type="submission" date="2016-02" db="EMBL/GenBank/DDBJ databases">
        <authorList>
            <person name="Rodrigo-Torres Lidia"/>
            <person name="Arahal R.David."/>
        </authorList>
    </citation>
    <scope>NUCLEOTIDE SEQUENCE [LARGE SCALE GENOMIC DNA]</scope>
    <source>
        <strain evidence="4">CECT 9029</strain>
    </source>
</reference>
<dbReference type="SUPFAM" id="SSF51120">
    <property type="entry name" value="beta-Roll"/>
    <property type="match status" value="1"/>
</dbReference>
<dbReference type="RefSeq" id="WP_062662137.1">
    <property type="nucleotide sequence ID" value="NZ_FIZX01000001.1"/>
</dbReference>
<feature type="compositionally biased region" description="Acidic residues" evidence="2">
    <location>
        <begin position="474"/>
        <end position="484"/>
    </location>
</feature>
<feature type="region of interest" description="Disordered" evidence="2">
    <location>
        <begin position="1025"/>
        <end position="1045"/>
    </location>
</feature>
<dbReference type="GO" id="GO:0005509">
    <property type="term" value="F:calcium ion binding"/>
    <property type="evidence" value="ECO:0007669"/>
    <property type="project" value="InterPro"/>
</dbReference>
<evidence type="ECO:0000256" key="1">
    <source>
        <dbReference type="ARBA" id="ARBA00022837"/>
    </source>
</evidence>
<gene>
    <name evidence="3" type="primary">cya_6</name>
    <name evidence="3" type="ORF">GCE9029_01447</name>
</gene>
<accession>A0A128EZH8</accession>
<dbReference type="InterPro" id="IPR011049">
    <property type="entry name" value="Serralysin-like_metalloprot_C"/>
</dbReference>
<dbReference type="OrthoDB" id="5649378at2"/>
<feature type="compositionally biased region" description="Pro residues" evidence="2">
    <location>
        <begin position="182"/>
        <end position="192"/>
    </location>
</feature>
<dbReference type="EMBL" id="FIZX01000001">
    <property type="protein sequence ID" value="CZF79416.1"/>
    <property type="molecule type" value="Genomic_DNA"/>
</dbReference>
<dbReference type="Pfam" id="PF00353">
    <property type="entry name" value="HemolysinCabind"/>
    <property type="match status" value="3"/>
</dbReference>
<dbReference type="STRING" id="1796497.GCE9029_01447"/>
<organism evidence="3 4">
    <name type="scientific">Grimontia celer</name>
    <dbReference type="NCBI Taxonomy" id="1796497"/>
    <lineage>
        <taxon>Bacteria</taxon>
        <taxon>Pseudomonadati</taxon>
        <taxon>Pseudomonadota</taxon>
        <taxon>Gammaproteobacteria</taxon>
        <taxon>Vibrionales</taxon>
        <taxon>Vibrionaceae</taxon>
        <taxon>Grimontia</taxon>
    </lineage>
</organism>
<feature type="region of interest" description="Disordered" evidence="2">
    <location>
        <begin position="2035"/>
        <end position="2060"/>
    </location>
</feature>
<keyword evidence="4" id="KW-1185">Reference proteome</keyword>
<keyword evidence="1" id="KW-0106">Calcium</keyword>
<sequence length="3073" mass="319107">MIGHEFDVGFNVDKVDGQAYLVSDDARIISLRAGMQIAPNQVVLTNENSSVVVSDKDQRFVFDGKCASCLVPLGDTDVEQYAANHSVTFNGDALNEEIPLDIDIAQLQQLILEGVDPTEVFEETAAGEGGGGSANAGFIVVDYGYAATLAEAGFDTAGPLGGLNDIEDFLGADDDGDGDGGPTPPFPAPTPPDINATGGQRASLSVTEGDLGDSPYGAPDTTSFVIEAGTEALVASSLQIAPSDLAAVEAELAQITANGEAVVFTRQTSVDGSGVATFTLTGTVDGETVVELVVTATQSGNGLNINATLTQNGPLDHTTGSGTYVNIDGDRISINLPLQVADTGGDLMQNPAQLTLESNDGAAPVIGEATVELTEVAASATDNTATTSDGVDLGSDNIASVNFDAAAAEAQFAGITSHGQPTVVDTSVSGVITLYTDNGGTPEKVLEISLKPSDTPGEPAEYSVTQYHPFDQDGSSDGDGDDDSTTFTFPFTVTDADGDVSNESEVSFKLIDGEVAQGGERTDGDGNPLDVIQLQEQNTPMDSATSHSQSGTVTIEAATDRLDPTTVRLEQLDALKAELEELTNNDGDPIDNVVVTETTDANGNPTFVITASINGATALEIEVSAKQGADGLDVDLDTQITQYQPLIHPQDPDTENTSGLVTADGEQIMIKVPVQVADTDGDLLVDPTDPNTEAPRVISFVVTDDNSTTFNLVTSDGVTVDESGIDDGTGSNQGSKASGTLNIDTTDEDGNPLSLEVDKDNGDVVEDFRLETDYVVYPDGSPVQASGFPILLEQRPESDAYPKTYFGTADDGTGDERDVFKVTINQDGTFEFELLSAIDHAPGDGNNEAVFGLKAYTVDADGDESPRINVPITVIDDVPTAQGTINMELDDAPSGEITATVDVFAITDPSSVPGIEDLSGADGTTFITEIFNGIEWVDVSTTRPSEIDIYSVDDPTLKLGTVEIDPRNEPVGEITFVMQPNLANPQEVLQQGLQYKVSDFDGDTVEGEITLTINDQAPTLSFTNVTGTEDQGQADTNTESAGVDGTAGIPINMQLNVGDNDLGEALEEGGRLVLNGEVTLTTRDDAGDIGGTFYFNGVEIMPDADGNIVLNSDMFEASSTDEPIIFDLTGVTFVPDPDYSSYDGTDLIQFDVELEVNGHTPVTSTSPLEITVEGVADVPSLSLIGDAADGVYEVDEDHERFGADDFTLADLFEGALQDTDGSETLRYEFTLTPDMGELLGGFITGSDGSYVLTDPSRLGQVRFVPDADFSGDITLTIKAISTESSPSSVEEASTETSLILRVEPQADDARLTVQRVFDNEDAGNPDPEIAEGGAISLAGKISLTTLGTDDDGSESLFVRIFDLPDGAVLQLNDGGTITTLTDTDRISVDDIDKIEIIPPVHSNENFSIQVEGIVVDTSPTSPDDERIIPATSLDVIVTGVADTPEFSVENPGTDAGQWQVDETTGNVSTTVPEDGVDGDGLVAIDFNVVSGEKAEAPTDNSESLSLIIIDPPEGVSFVIKNGDGSLTEVELAFAGWETNDAGMSVATYSVDLAALEGQDVYLKLPPHSTEDIQINTRLVATENDGDSKAVENIIEVKIDPPVIDAADTYTNSESSGFEDQWINIDWQPDLTIAGAPDSTAQGVAETVVGATISGFADDDSVQLVKGSDVIALTPVGGEVTLTEAQIADGYQLQVKRGPHSDVDLTLNTEVTVRQEDFEGESQAEKTVTGVVNVNVVATVEEDDGELQLLQGTSSVTEITTDSEGRIDLTDGVVFVHPDDSSDETVIRIVITDLAEGFYVENGVADGEGGWVISDPNNFSIIAPPNTSGQTTFTISAMVQDEGDAGEGDASALTPVSSSVITLNYTNNNTDVEQAHQIVAPTSPVVIEGDEDNPISLEALGDAISYPTGTADDVEFDQITVVINGADVPAGTVISGALYHIDNDTYVFEVPGRQDGGAPYPGGIDLSGLSITAPDDFAGELNIPLTFVSVDTRSGDTETTDVTVQLNVKPLVDVPPPVGAEQPSDNSTDFEFTLGVNGTTGLNDEESPQPLEPGDTEGSYPGQALEDGLISLNLSASLADTDSANGEETITAAVLTVPASVGVFVLSDGTEVASITLTGAELGDISFKPAEDFSGTVEIDAQLTITDTATTGTDSRDINTTLSFEVTAVNDDVTFTQDGTDVAEGDVVELEGTEDQSGGISLADLGASFNDVDGSETLASVLIQNLPEGFTLASPAVNAGSGSWVIPASAIPDLSTLSAITVEPPTNFSGTVEFNVTVFTQEDSLSQPQGFTQAVSLTIDPVGDGANVFAAGSASTQEDTPVDLDIEISAKDDRDSTAGGAGIDENEPETLLITVSGVPEGGQLVLPDGVTGTVTPETSDGGDVVIEISGTELNDLTFVPPQDGNGTYTLDLAIQTVDNGAVSDDVVNKQINVSVSAVNDEPVNILADSYDAEEDTVLSITDLQVEDVDARDGTSVVNVELVVGAGNTLTLTGDTTGITVSGDGTNRLVLEGDIDAINALLAEGVDYKFAGENTSGEDSLTMTTRDRANFGSGGQKFDRDTVAIVVAPKSDLPELTAATQLASMRAATGALVPLLGLMASLVDPIDNEFSLTFSGMGTAAEIVDASGTPVGTNNGDGTWTFNQTELETLTLSDLNIRFSAQPPGDITVTALSDVGDGDPQQSTLTINANVVDTETTGELNTTPADSSADNLVVDGDADTEVHGGDGDDIVAGGLGEDILVGGAGDDEMWGGKIGGTGDGVKDTFKWQSGDFGTAAAAATDTIKDFEAGIDVIDISDAFDSTGIVTFTDLANRLDIQTVDGNTRIQVLDDSSQPIQNIIVEGVTLNDLLGMDASGFTQDEILESMMMAGQLVVFDPATTQFGTEADETLTASDDGERIYAGDGDDTVTGGLSDDILVGGEGEDILSGGDGEDILVGGEGNDTLSGGLGNDTMTGGAGDDTYTWAASDVDAATLTVDTITDFDVGTATTGDKLDISALLPDTVDGSSTIEQLLDYIRPEAGGDGSLTLHISQTAGSMESQDIVLDSVGLSDLGLADGATTTQILTELVQLQTLKLD</sequence>
<feature type="region of interest" description="Disordered" evidence="2">
    <location>
        <begin position="170"/>
        <end position="216"/>
    </location>
</feature>
<dbReference type="PRINTS" id="PR00313">
    <property type="entry name" value="CABNDNGRPT"/>
</dbReference>
<dbReference type="InterPro" id="IPR018511">
    <property type="entry name" value="Hemolysin-typ_Ca-bd_CS"/>
</dbReference>
<feature type="compositionally biased region" description="Polar residues" evidence="2">
    <location>
        <begin position="1025"/>
        <end position="1040"/>
    </location>
</feature>
<feature type="region of interest" description="Disordered" evidence="2">
    <location>
        <begin position="721"/>
        <end position="753"/>
    </location>
</feature>
<dbReference type="InterPro" id="IPR047777">
    <property type="entry name" value="LapA-like_RM"/>
</dbReference>
<dbReference type="InterPro" id="IPR019960">
    <property type="entry name" value="T1SS_VCA0849"/>
</dbReference>
<dbReference type="NCBIfam" id="NF033682">
    <property type="entry name" value="retention_LapA"/>
    <property type="match status" value="1"/>
</dbReference>
<evidence type="ECO:0000313" key="4">
    <source>
        <dbReference type="Proteomes" id="UP000071641"/>
    </source>
</evidence>
<feature type="compositionally biased region" description="Polar residues" evidence="2">
    <location>
        <begin position="729"/>
        <end position="744"/>
    </location>
</feature>
<protein>
    <submittedName>
        <fullName evidence="3">Bifunctional hemolysin/adenylate cyclase</fullName>
    </submittedName>
</protein>
<dbReference type="NCBIfam" id="TIGR03661">
    <property type="entry name" value="T1SS_VCA0849"/>
    <property type="match status" value="2"/>
</dbReference>
<dbReference type="Gene3D" id="2.150.10.10">
    <property type="entry name" value="Serralysin-like metalloprotease, C-terminal"/>
    <property type="match status" value="2"/>
</dbReference>
<proteinExistence type="predicted"/>
<evidence type="ECO:0000256" key="2">
    <source>
        <dbReference type="SAM" id="MobiDB-lite"/>
    </source>
</evidence>
<evidence type="ECO:0000313" key="3">
    <source>
        <dbReference type="EMBL" id="CZF79416.1"/>
    </source>
</evidence>
<feature type="compositionally biased region" description="Low complexity" evidence="2">
    <location>
        <begin position="485"/>
        <end position="495"/>
    </location>
</feature>
<feature type="compositionally biased region" description="Polar residues" evidence="2">
    <location>
        <begin position="197"/>
        <end position="206"/>
    </location>
</feature>
<dbReference type="InterPro" id="IPR001343">
    <property type="entry name" value="Hemolysn_Ca-bd"/>
</dbReference>
<dbReference type="Proteomes" id="UP000071641">
    <property type="component" value="Unassembled WGS sequence"/>
</dbReference>
<feature type="region of interest" description="Disordered" evidence="2">
    <location>
        <begin position="450"/>
        <end position="500"/>
    </location>
</feature>